<dbReference type="EMBL" id="JARBHB010000002">
    <property type="protein sequence ID" value="KAJ8894516.1"/>
    <property type="molecule type" value="Genomic_DNA"/>
</dbReference>
<name>A0ABQ9IDW3_9NEOP</name>
<evidence type="ECO:0008006" key="3">
    <source>
        <dbReference type="Google" id="ProtNLM"/>
    </source>
</evidence>
<comment type="caution">
    <text evidence="1">The sequence shown here is derived from an EMBL/GenBank/DDBJ whole genome shotgun (WGS) entry which is preliminary data.</text>
</comment>
<gene>
    <name evidence="1" type="ORF">PR048_007171</name>
</gene>
<evidence type="ECO:0000313" key="1">
    <source>
        <dbReference type="EMBL" id="KAJ8894516.1"/>
    </source>
</evidence>
<sequence>MRHVRRYSTIFVWDSPTLPIAQEACGIVLRGMPKVSGMGTPLVLRPSHDNQPEQEQRIPEAIVLPELSGRPHEDPKFFVNTCAHEFKAGEACDQLKDAALTWWSRCGEFVMTWNQFTAHLNSKFTMEDVLTTLCIEFYTQKQRKQEEAEEIEPYKVTFDAHGVEPIQTLSDLRPGAHAPRIEV</sequence>
<dbReference type="Proteomes" id="UP001159363">
    <property type="component" value="Chromosome 2"/>
</dbReference>
<organism evidence="1 2">
    <name type="scientific">Dryococelus australis</name>
    <dbReference type="NCBI Taxonomy" id="614101"/>
    <lineage>
        <taxon>Eukaryota</taxon>
        <taxon>Metazoa</taxon>
        <taxon>Ecdysozoa</taxon>
        <taxon>Arthropoda</taxon>
        <taxon>Hexapoda</taxon>
        <taxon>Insecta</taxon>
        <taxon>Pterygota</taxon>
        <taxon>Neoptera</taxon>
        <taxon>Polyneoptera</taxon>
        <taxon>Phasmatodea</taxon>
        <taxon>Verophasmatodea</taxon>
        <taxon>Anareolatae</taxon>
        <taxon>Phasmatidae</taxon>
        <taxon>Eurycanthinae</taxon>
        <taxon>Dryococelus</taxon>
    </lineage>
</organism>
<evidence type="ECO:0000313" key="2">
    <source>
        <dbReference type="Proteomes" id="UP001159363"/>
    </source>
</evidence>
<proteinExistence type="predicted"/>
<protein>
    <recommendedName>
        <fullName evidence="3">Retrotransposon gag domain-containing protein</fullName>
    </recommendedName>
</protein>
<keyword evidence="2" id="KW-1185">Reference proteome</keyword>
<accession>A0ABQ9IDW3</accession>
<reference evidence="1 2" key="1">
    <citation type="submission" date="2023-02" db="EMBL/GenBank/DDBJ databases">
        <title>LHISI_Scaffold_Assembly.</title>
        <authorList>
            <person name="Stuart O.P."/>
            <person name="Cleave R."/>
            <person name="Magrath M.J.L."/>
            <person name="Mikheyev A.S."/>
        </authorList>
    </citation>
    <scope>NUCLEOTIDE SEQUENCE [LARGE SCALE GENOMIC DNA]</scope>
    <source>
        <strain evidence="1">Daus_M_001</strain>
        <tissue evidence="1">Leg muscle</tissue>
    </source>
</reference>